<dbReference type="EMBL" id="LSYS01005191">
    <property type="protein sequence ID" value="OPJ78349.1"/>
    <property type="molecule type" value="Genomic_DNA"/>
</dbReference>
<keyword evidence="2" id="KW-1185">Reference proteome</keyword>
<comment type="caution">
    <text evidence="1">The sequence shown here is derived from an EMBL/GenBank/DDBJ whole genome shotgun (WGS) entry which is preliminary data.</text>
</comment>
<reference evidence="1 2" key="1">
    <citation type="submission" date="2016-02" db="EMBL/GenBank/DDBJ databases">
        <title>Band-tailed pigeon sequencing and assembly.</title>
        <authorList>
            <person name="Soares A.E."/>
            <person name="Novak B.J."/>
            <person name="Rice E.S."/>
            <person name="O'Connell B."/>
            <person name="Chang D."/>
            <person name="Weber S."/>
            <person name="Shapiro B."/>
        </authorList>
    </citation>
    <scope>NUCLEOTIDE SEQUENCE [LARGE SCALE GENOMIC DNA]</scope>
    <source>
        <strain evidence="1">BTP2013</strain>
        <tissue evidence="1">Blood</tissue>
    </source>
</reference>
<organism evidence="1 2">
    <name type="scientific">Patagioenas fasciata monilis</name>
    <dbReference type="NCBI Taxonomy" id="372326"/>
    <lineage>
        <taxon>Eukaryota</taxon>
        <taxon>Metazoa</taxon>
        <taxon>Chordata</taxon>
        <taxon>Craniata</taxon>
        <taxon>Vertebrata</taxon>
        <taxon>Euteleostomi</taxon>
        <taxon>Archelosauria</taxon>
        <taxon>Archosauria</taxon>
        <taxon>Dinosauria</taxon>
        <taxon>Saurischia</taxon>
        <taxon>Theropoda</taxon>
        <taxon>Coelurosauria</taxon>
        <taxon>Aves</taxon>
        <taxon>Neognathae</taxon>
        <taxon>Neoaves</taxon>
        <taxon>Columbimorphae</taxon>
        <taxon>Columbiformes</taxon>
        <taxon>Columbidae</taxon>
        <taxon>Patagioenas</taxon>
    </lineage>
</organism>
<sequence length="98" mass="11183">MCRLRRPQKSLHLFLAGAINTDDLLSAHLRRTRAQGHLRSPWKRQDLLTIFFSLMHVKDFWQAEGHLSQGQHMVYGNTLQPGCHNGSNSLAGGLRHQD</sequence>
<protein>
    <submittedName>
        <fullName evidence="1">Uncharacterized protein</fullName>
    </submittedName>
</protein>
<evidence type="ECO:0000313" key="2">
    <source>
        <dbReference type="Proteomes" id="UP000190648"/>
    </source>
</evidence>
<dbReference type="Proteomes" id="UP000190648">
    <property type="component" value="Unassembled WGS sequence"/>
</dbReference>
<dbReference type="AlphaFoldDB" id="A0A1V4K1M3"/>
<accession>A0A1V4K1M3</accession>
<evidence type="ECO:0000313" key="1">
    <source>
        <dbReference type="EMBL" id="OPJ78349.1"/>
    </source>
</evidence>
<proteinExistence type="predicted"/>
<name>A0A1V4K1M3_PATFA</name>
<gene>
    <name evidence="1" type="ORF">AV530_015292</name>
</gene>